<dbReference type="RefSeq" id="YP_010097698.1">
    <property type="nucleotide sequence ID" value="NC_055760.1"/>
</dbReference>
<sequence length="83" mass="10072">MAITTIDINIIEYSDYIILEIPREQDRPYCQRMYKDHIDKDMLYKLLVPTKQNIRQVLCEYQLKYMQHILSVKEDINTALTYL</sequence>
<evidence type="ECO:0000313" key="1">
    <source>
        <dbReference type="EMBL" id="AXH74513.1"/>
    </source>
</evidence>
<dbReference type="GeneID" id="76971866"/>
<protein>
    <submittedName>
        <fullName evidence="1">Uncharacterized protein</fullName>
    </submittedName>
</protein>
<dbReference type="EMBL" id="MH616963">
    <property type="protein sequence ID" value="AXH74513.1"/>
    <property type="molecule type" value="Genomic_DNA"/>
</dbReference>
<proteinExistence type="predicted"/>
<name>A0A345MT13_9CAUD</name>
<organism evidence="1 2">
    <name type="scientific">crAssphage sp. isolate ctbg_1</name>
    <dbReference type="NCBI Taxonomy" id="2989854"/>
    <lineage>
        <taxon>Viruses</taxon>
        <taxon>Duplodnaviria</taxon>
        <taxon>Heunggongvirae</taxon>
        <taxon>Uroviricota</taxon>
        <taxon>Caudoviricetes</taxon>
        <taxon>Crassvirales</taxon>
        <taxon>Intestiviridae</taxon>
        <taxon>Crudevirinae</taxon>
        <taxon>Whopevirus</taxon>
        <taxon>Whopevirus animalis</taxon>
    </lineage>
</organism>
<evidence type="ECO:0000313" key="2">
    <source>
        <dbReference type="Proteomes" id="UP000257554"/>
    </source>
</evidence>
<reference evidence="1 2" key="1">
    <citation type="submission" date="2018-07" db="EMBL/GenBank/DDBJ databases">
        <title>Uncovering a Universe of Circular DNA Viruses in Animal Metagenomes.</title>
        <authorList>
            <person name="Tisza M."/>
            <person name="Buck C."/>
            <person name="Pastrana D."/>
            <person name="Welch N."/>
            <person name="Peretti A."/>
        </authorList>
    </citation>
    <scope>NUCLEOTIDE SEQUENCE [LARGE SCALE GENOMIC DNA]</scope>
    <source>
        <strain evidence="1">Ctbg_1</strain>
    </source>
</reference>
<dbReference type="Proteomes" id="UP000257554">
    <property type="component" value="Segment"/>
</dbReference>
<keyword evidence="2" id="KW-1185">Reference proteome</keyword>
<accession>A0A345MT13</accession>